<proteinExistence type="predicted"/>
<evidence type="ECO:0000313" key="2">
    <source>
        <dbReference type="EMBL" id="PVU86709.1"/>
    </source>
</evidence>
<evidence type="ECO:0008006" key="4">
    <source>
        <dbReference type="Google" id="ProtNLM"/>
    </source>
</evidence>
<dbReference type="Pfam" id="PF13975">
    <property type="entry name" value="gag-asp_proteas"/>
    <property type="match status" value="1"/>
</dbReference>
<organism evidence="2 3">
    <name type="scientific">Smittium simulii</name>
    <dbReference type="NCBI Taxonomy" id="133385"/>
    <lineage>
        <taxon>Eukaryota</taxon>
        <taxon>Fungi</taxon>
        <taxon>Fungi incertae sedis</taxon>
        <taxon>Zoopagomycota</taxon>
        <taxon>Kickxellomycotina</taxon>
        <taxon>Harpellomycetes</taxon>
        <taxon>Harpellales</taxon>
        <taxon>Legeriomycetaceae</taxon>
        <taxon>Smittium</taxon>
    </lineage>
</organism>
<protein>
    <recommendedName>
        <fullName evidence="4">Aspartic peptidase DDI1-type domain-containing protein</fullName>
    </recommendedName>
</protein>
<dbReference type="AlphaFoldDB" id="A0A2T9Y2X8"/>
<evidence type="ECO:0000256" key="1">
    <source>
        <dbReference type="SAM" id="MobiDB-lite"/>
    </source>
</evidence>
<dbReference type="Proteomes" id="UP000245383">
    <property type="component" value="Unassembled WGS sequence"/>
</dbReference>
<dbReference type="SUPFAM" id="SSF50630">
    <property type="entry name" value="Acid proteases"/>
    <property type="match status" value="1"/>
</dbReference>
<dbReference type="EMBL" id="MBFR01000619">
    <property type="protein sequence ID" value="PVU86709.1"/>
    <property type="molecule type" value="Genomic_DNA"/>
</dbReference>
<feature type="compositionally biased region" description="Low complexity" evidence="1">
    <location>
        <begin position="299"/>
        <end position="313"/>
    </location>
</feature>
<feature type="region of interest" description="Disordered" evidence="1">
    <location>
        <begin position="291"/>
        <end position="313"/>
    </location>
</feature>
<dbReference type="InterPro" id="IPR021109">
    <property type="entry name" value="Peptidase_aspartic_dom_sf"/>
</dbReference>
<dbReference type="OrthoDB" id="5597136at2759"/>
<accession>A0A2T9Y2X8</accession>
<evidence type="ECO:0000313" key="3">
    <source>
        <dbReference type="Proteomes" id="UP000245383"/>
    </source>
</evidence>
<keyword evidence="3" id="KW-1185">Reference proteome</keyword>
<gene>
    <name evidence="2" type="ORF">BB561_006591</name>
</gene>
<dbReference type="CDD" id="cd00303">
    <property type="entry name" value="retropepsin_like"/>
    <property type="match status" value="1"/>
</dbReference>
<name>A0A2T9Y2X8_9FUNG</name>
<reference evidence="2 3" key="1">
    <citation type="journal article" date="2018" name="MBio">
        <title>Comparative Genomics Reveals the Core Gene Toolbox for the Fungus-Insect Symbiosis.</title>
        <authorList>
            <person name="Wang Y."/>
            <person name="Stata M."/>
            <person name="Wang W."/>
            <person name="Stajich J.E."/>
            <person name="White M.M."/>
            <person name="Moncalvo J.M."/>
        </authorList>
    </citation>
    <scope>NUCLEOTIDE SEQUENCE [LARGE SCALE GENOMIC DNA]</scope>
    <source>
        <strain evidence="2 3">SWE-8-4</strain>
    </source>
</reference>
<feature type="region of interest" description="Disordered" evidence="1">
    <location>
        <begin position="1"/>
        <end position="42"/>
    </location>
</feature>
<comment type="caution">
    <text evidence="2">The sequence shown here is derived from an EMBL/GenBank/DDBJ whole genome shotgun (WGS) entry which is preliminary data.</text>
</comment>
<dbReference type="Gene3D" id="2.40.70.10">
    <property type="entry name" value="Acid Proteases"/>
    <property type="match status" value="1"/>
</dbReference>
<sequence length="313" mass="34585">MLNSKQMRTPEKAAGQARKLPFSTGSYAPEKKKIYEPSTPTRRMKQESINLVEIPGQQESEVAAIVGEATIQGQPAIFQYDSGAAVSVISRKLVERLKLQGEQPAYIKLKPVIGDSTASNVLNAVKVKLKGCIKSISLYILENHEQKLLLLGISTLMNLGAEISLRDALMTIEDGSHTYEIPLTFRTREPCTEQNIYEIQTQRTGVGSPSKKRNLNLLSKFQSTFASKLEDLREAIVQPCEKKLLKDEVIKQRPYRLARNLQEEVMEQLKEIEKQGVSVATSFLLAAGGGGKDIPNGLSKTKGFSTSSSSKIF</sequence>
<dbReference type="STRING" id="133385.A0A2T9Y2X8"/>